<keyword evidence="8" id="KW-1185">Reference proteome</keyword>
<dbReference type="PANTHER" id="PTHR10015:SF427">
    <property type="entry name" value="HEAT SHOCK FACTOR PROTEIN"/>
    <property type="match status" value="1"/>
</dbReference>
<gene>
    <name evidence="7" type="primary">Aste57867_2586</name>
    <name evidence="6" type="ORF">As57867_002579</name>
    <name evidence="7" type="ORF">ASTE57867_2586</name>
</gene>
<protein>
    <submittedName>
        <fullName evidence="7">Aste57867_2586 protein</fullName>
    </submittedName>
</protein>
<proteinExistence type="inferred from homology"/>
<evidence type="ECO:0000313" key="8">
    <source>
        <dbReference type="Proteomes" id="UP000332933"/>
    </source>
</evidence>
<organism evidence="7 8">
    <name type="scientific">Aphanomyces stellatus</name>
    <dbReference type="NCBI Taxonomy" id="120398"/>
    <lineage>
        <taxon>Eukaryota</taxon>
        <taxon>Sar</taxon>
        <taxon>Stramenopiles</taxon>
        <taxon>Oomycota</taxon>
        <taxon>Saprolegniomycetes</taxon>
        <taxon>Saprolegniales</taxon>
        <taxon>Verrucalvaceae</taxon>
        <taxon>Aphanomyces</taxon>
    </lineage>
</organism>
<dbReference type="InterPro" id="IPR036390">
    <property type="entry name" value="WH_DNA-bd_sf"/>
</dbReference>
<comment type="subcellular location">
    <subcellularLocation>
        <location evidence="1">Nucleus</location>
    </subcellularLocation>
</comment>
<dbReference type="OrthoDB" id="60033at2759"/>
<dbReference type="AlphaFoldDB" id="A0A485K900"/>
<keyword evidence="2" id="KW-0238">DNA-binding</keyword>
<dbReference type="EMBL" id="CAADRA010000338">
    <property type="protein sequence ID" value="VFT79782.1"/>
    <property type="molecule type" value="Genomic_DNA"/>
</dbReference>
<dbReference type="GO" id="GO:0043565">
    <property type="term" value="F:sequence-specific DNA binding"/>
    <property type="evidence" value="ECO:0007669"/>
    <property type="project" value="InterPro"/>
</dbReference>
<evidence type="ECO:0000259" key="5">
    <source>
        <dbReference type="SMART" id="SM00415"/>
    </source>
</evidence>
<accession>A0A485K900</accession>
<dbReference type="GO" id="GO:0005634">
    <property type="term" value="C:nucleus"/>
    <property type="evidence" value="ECO:0007669"/>
    <property type="project" value="UniProtKB-SubCell"/>
</dbReference>
<feature type="domain" description="HSF-type DNA-binding" evidence="5">
    <location>
        <begin position="143"/>
        <end position="255"/>
    </location>
</feature>
<dbReference type="PRINTS" id="PR00056">
    <property type="entry name" value="HSFDOMAIN"/>
</dbReference>
<dbReference type="Proteomes" id="UP000332933">
    <property type="component" value="Unassembled WGS sequence"/>
</dbReference>
<dbReference type="Gene3D" id="1.10.10.10">
    <property type="entry name" value="Winged helix-like DNA-binding domain superfamily/Winged helix DNA-binding domain"/>
    <property type="match status" value="1"/>
</dbReference>
<evidence type="ECO:0000313" key="6">
    <source>
        <dbReference type="EMBL" id="KAF0716918.1"/>
    </source>
</evidence>
<evidence type="ECO:0000256" key="2">
    <source>
        <dbReference type="ARBA" id="ARBA00023125"/>
    </source>
</evidence>
<reference evidence="7 8" key="1">
    <citation type="submission" date="2019-03" db="EMBL/GenBank/DDBJ databases">
        <authorList>
            <person name="Gaulin E."/>
            <person name="Dumas B."/>
        </authorList>
    </citation>
    <scope>NUCLEOTIDE SEQUENCE [LARGE SCALE GENOMIC DNA]</scope>
    <source>
        <strain evidence="7">CBS 568.67</strain>
    </source>
</reference>
<dbReference type="PANTHER" id="PTHR10015">
    <property type="entry name" value="HEAT SHOCK TRANSCRIPTION FACTOR"/>
    <property type="match status" value="1"/>
</dbReference>
<evidence type="ECO:0000256" key="3">
    <source>
        <dbReference type="ARBA" id="ARBA00023242"/>
    </source>
</evidence>
<dbReference type="Pfam" id="PF00447">
    <property type="entry name" value="HSF_DNA-bind"/>
    <property type="match status" value="1"/>
</dbReference>
<evidence type="ECO:0000256" key="1">
    <source>
        <dbReference type="ARBA" id="ARBA00004123"/>
    </source>
</evidence>
<dbReference type="SUPFAM" id="SSF46785">
    <property type="entry name" value="Winged helix' DNA-binding domain"/>
    <property type="match status" value="1"/>
</dbReference>
<dbReference type="EMBL" id="VJMH01000338">
    <property type="protein sequence ID" value="KAF0716918.1"/>
    <property type="molecule type" value="Genomic_DNA"/>
</dbReference>
<keyword evidence="3" id="KW-0539">Nucleus</keyword>
<dbReference type="InterPro" id="IPR036388">
    <property type="entry name" value="WH-like_DNA-bd_sf"/>
</dbReference>
<dbReference type="SMART" id="SM00415">
    <property type="entry name" value="HSF"/>
    <property type="match status" value="1"/>
</dbReference>
<name>A0A485K900_9STRA</name>
<dbReference type="GO" id="GO:0003700">
    <property type="term" value="F:DNA-binding transcription factor activity"/>
    <property type="evidence" value="ECO:0007669"/>
    <property type="project" value="InterPro"/>
</dbReference>
<dbReference type="InterPro" id="IPR000232">
    <property type="entry name" value="HSF_DNA-bd"/>
</dbReference>
<comment type="similarity">
    <text evidence="4">Belongs to the HSF family.</text>
</comment>
<evidence type="ECO:0000313" key="7">
    <source>
        <dbReference type="EMBL" id="VFT79782.1"/>
    </source>
</evidence>
<sequence>MATLVALQKHIAVHIAARCPSKRGPTCVPQTNERLDIVRSSKARLSRDVLLVVAVNILWQWWYPGVRVAIPTFAKSGTIVFAIFLRRLDGTVSVGVWAVRHPILFPSHLFHFQNIRLPGMYLTSHMSPLAIMSAETPRSSSPLVPPFLASLRAILDAANSSTIGWCFGGKAFAIYDSDALEATVLPTYFRHRKVASFQRQLNYFGFRKVQTTSTYRDGPQPDDQFQAEGPSPACVYHSPDFLQHDPARMSLIKRKTYRPKSSSPHRPPSSYTYALASSIPSHNYERSVDISMWNMHSPLSTSSSTSTNSTDHDDLDMAVDMERRFVHWGDEYEPIPFDYSVKGGCGSSLLLGDGDRDASLAFLANIL</sequence>
<evidence type="ECO:0000256" key="4">
    <source>
        <dbReference type="RuleBase" id="RU004020"/>
    </source>
</evidence>
<reference evidence="6" key="2">
    <citation type="submission" date="2019-06" db="EMBL/GenBank/DDBJ databases">
        <title>Genomics analysis of Aphanomyces spp. identifies a new class of oomycete effector associated with host adaptation.</title>
        <authorList>
            <person name="Gaulin E."/>
        </authorList>
    </citation>
    <scope>NUCLEOTIDE SEQUENCE</scope>
    <source>
        <strain evidence="6">CBS 578.67</strain>
    </source>
</reference>